<accession>A0A9N9JEB8</accession>
<protein>
    <submittedName>
        <fullName evidence="1">12677_t:CDS:1</fullName>
    </submittedName>
</protein>
<gene>
    <name evidence="1" type="ORF">AMORRO_LOCUS16977</name>
</gene>
<keyword evidence="2" id="KW-1185">Reference proteome</keyword>
<proteinExistence type="predicted"/>
<feature type="non-terminal residue" evidence="1">
    <location>
        <position position="54"/>
    </location>
</feature>
<reference evidence="1" key="1">
    <citation type="submission" date="2021-06" db="EMBL/GenBank/DDBJ databases">
        <authorList>
            <person name="Kallberg Y."/>
            <person name="Tangrot J."/>
            <person name="Rosling A."/>
        </authorList>
    </citation>
    <scope>NUCLEOTIDE SEQUENCE</scope>
    <source>
        <strain evidence="1">CL551</strain>
    </source>
</reference>
<comment type="caution">
    <text evidence="1">The sequence shown here is derived from an EMBL/GenBank/DDBJ whole genome shotgun (WGS) entry which is preliminary data.</text>
</comment>
<name>A0A9N9JEB8_9GLOM</name>
<organism evidence="1 2">
    <name type="scientific">Acaulospora morrowiae</name>
    <dbReference type="NCBI Taxonomy" id="94023"/>
    <lineage>
        <taxon>Eukaryota</taxon>
        <taxon>Fungi</taxon>
        <taxon>Fungi incertae sedis</taxon>
        <taxon>Mucoromycota</taxon>
        <taxon>Glomeromycotina</taxon>
        <taxon>Glomeromycetes</taxon>
        <taxon>Diversisporales</taxon>
        <taxon>Acaulosporaceae</taxon>
        <taxon>Acaulospora</taxon>
    </lineage>
</organism>
<evidence type="ECO:0000313" key="1">
    <source>
        <dbReference type="EMBL" id="CAG8776678.1"/>
    </source>
</evidence>
<dbReference type="Proteomes" id="UP000789342">
    <property type="component" value="Unassembled WGS sequence"/>
</dbReference>
<dbReference type="AlphaFoldDB" id="A0A9N9JEB8"/>
<sequence>VGQAMSKVPSSNNPLSPIIRKVQYVKINLMAAREFYGNLWLCYVGLVRGGGVVM</sequence>
<dbReference type="EMBL" id="CAJVPV010049753">
    <property type="protein sequence ID" value="CAG8776678.1"/>
    <property type="molecule type" value="Genomic_DNA"/>
</dbReference>
<evidence type="ECO:0000313" key="2">
    <source>
        <dbReference type="Proteomes" id="UP000789342"/>
    </source>
</evidence>